<keyword evidence="8" id="KW-0560">Oxidoreductase</keyword>
<comment type="caution">
    <text evidence="12">The sequence shown here is derived from an EMBL/GenBank/DDBJ whole genome shotgun (WGS) entry which is preliminary data.</text>
</comment>
<evidence type="ECO:0000256" key="7">
    <source>
        <dbReference type="ARBA" id="ARBA00022697"/>
    </source>
</evidence>
<dbReference type="PANTHER" id="PTHR43331:SF1">
    <property type="entry name" value="HOMOSERINE DEHYDROGENASE"/>
    <property type="match status" value="1"/>
</dbReference>
<dbReference type="Gene3D" id="3.40.50.720">
    <property type="entry name" value="NAD(P)-binding Rossmann-like Domain"/>
    <property type="match status" value="1"/>
</dbReference>
<dbReference type="EMBL" id="FSQZ01000001">
    <property type="protein sequence ID" value="SIN71759.1"/>
    <property type="molecule type" value="Genomic_DNA"/>
</dbReference>
<reference evidence="12 13" key="1">
    <citation type="submission" date="2016-11" db="EMBL/GenBank/DDBJ databases">
        <authorList>
            <person name="Varghese N."/>
            <person name="Submissions S."/>
        </authorList>
    </citation>
    <scope>NUCLEOTIDE SEQUENCE [LARGE SCALE GENOMIC DNA]</scope>
    <source>
        <strain evidence="12 13">DSM 20664</strain>
    </source>
</reference>
<evidence type="ECO:0000313" key="13">
    <source>
        <dbReference type="Proteomes" id="UP000185093"/>
    </source>
</evidence>
<keyword evidence="7" id="KW-0791">Threonine biosynthesis</keyword>
<dbReference type="EC" id="1.1.1.3" evidence="4"/>
<dbReference type="SUPFAM" id="SSF55347">
    <property type="entry name" value="Glyceraldehyde-3-phosphate dehydrogenase-like, C-terminal domain"/>
    <property type="match status" value="1"/>
</dbReference>
<comment type="pathway">
    <text evidence="2">Amino-acid biosynthesis; L-methionine biosynthesis via de novo pathway; L-homoserine from L-aspartate: step 3/3.</text>
</comment>
<feature type="domain" description="Homoserine dehydrogenase catalytic" evidence="10">
    <location>
        <begin position="156"/>
        <end position="333"/>
    </location>
</feature>
<dbReference type="RefSeq" id="WP_014807538.1">
    <property type="nucleotide sequence ID" value="NZ_DAONLC010000002.1"/>
</dbReference>
<gene>
    <name evidence="12" type="ORF">SAMN05444368_1461</name>
</gene>
<dbReference type="InterPro" id="IPR001342">
    <property type="entry name" value="HDH_cat"/>
</dbReference>
<evidence type="ECO:0000259" key="11">
    <source>
        <dbReference type="Pfam" id="PF03447"/>
    </source>
</evidence>
<dbReference type="Gene3D" id="3.30.360.10">
    <property type="entry name" value="Dihydrodipicolinate Reductase, domain 2"/>
    <property type="match status" value="1"/>
</dbReference>
<dbReference type="Pfam" id="PF03447">
    <property type="entry name" value="NAD_binding_3"/>
    <property type="match status" value="1"/>
</dbReference>
<comment type="pathway">
    <text evidence="1">Amino-acid biosynthesis; L-threonine biosynthesis; L-threonine from L-aspartate: step 3/5.</text>
</comment>
<dbReference type="PANTHER" id="PTHR43331">
    <property type="entry name" value="HOMOSERINE DEHYDROGENASE"/>
    <property type="match status" value="1"/>
</dbReference>
<evidence type="ECO:0000256" key="2">
    <source>
        <dbReference type="ARBA" id="ARBA00005062"/>
    </source>
</evidence>
<keyword evidence="6" id="KW-0028">Amino-acid biosynthesis</keyword>
<feature type="domain" description="Aspartate/homoserine dehydrogenase NAD-binding" evidence="11">
    <location>
        <begin position="7"/>
        <end position="148"/>
    </location>
</feature>
<dbReference type="InterPro" id="IPR022697">
    <property type="entry name" value="HDH_short"/>
</dbReference>
<keyword evidence="9" id="KW-0486">Methionine biosynthesis</keyword>
<evidence type="ECO:0000256" key="8">
    <source>
        <dbReference type="ARBA" id="ARBA00023002"/>
    </source>
</evidence>
<evidence type="ECO:0000256" key="9">
    <source>
        <dbReference type="ARBA" id="ARBA00023167"/>
    </source>
</evidence>
<proteinExistence type="inferred from homology"/>
<sequence length="338" mass="36753">MRVLLFGCGRVGRSFCELLSRKRNITASASISLVGVATRSRGCIYNPYGIDVDNLLKWEALTGRLDALLHEGGLILNDADEMLEDLDYDVLVECTPSDFELGEPARTIIKKALERGKHVVTANTGAMSLYYDELMEGSLQRGVSLLYEATVLSGTPLFSLVREGLPGCHVKRFEGILNGTCNYILSVMGMGSSFDEAMLEAQRRGLSEQNPWFDIDGLEAAAKTVIVAKSMMSLDIDIKQVSINGIRNVTMQNIEEAKRKGGKLKLVSRIEINSDGLDISVGPEILSLNHPLAYLEGFSIGALLLTDIIGEVCISGSSSGPKETAYSLLRDVLSIKRG</sequence>
<dbReference type="InterPro" id="IPR005106">
    <property type="entry name" value="Asp/hSer_DH_NAD-bd"/>
</dbReference>
<dbReference type="Proteomes" id="UP000185093">
    <property type="component" value="Unassembled WGS sequence"/>
</dbReference>
<evidence type="ECO:0000256" key="6">
    <source>
        <dbReference type="ARBA" id="ARBA00022605"/>
    </source>
</evidence>
<organism evidence="12 13">
    <name type="scientific">Acetomicrobium flavidum</name>
    <dbReference type="NCBI Taxonomy" id="49896"/>
    <lineage>
        <taxon>Bacteria</taxon>
        <taxon>Thermotogati</taxon>
        <taxon>Synergistota</taxon>
        <taxon>Synergistia</taxon>
        <taxon>Synergistales</taxon>
        <taxon>Acetomicrobiaceae</taxon>
        <taxon>Acetomicrobium</taxon>
    </lineage>
</organism>
<evidence type="ECO:0000256" key="1">
    <source>
        <dbReference type="ARBA" id="ARBA00005056"/>
    </source>
</evidence>
<evidence type="ECO:0000313" key="12">
    <source>
        <dbReference type="EMBL" id="SIN71759.1"/>
    </source>
</evidence>
<name>A0ABY1JE76_9BACT</name>
<dbReference type="SUPFAM" id="SSF51735">
    <property type="entry name" value="NAD(P)-binding Rossmann-fold domains"/>
    <property type="match status" value="1"/>
</dbReference>
<comment type="similarity">
    <text evidence="3">Belongs to the homoserine dehydrogenase family.</text>
</comment>
<evidence type="ECO:0000256" key="3">
    <source>
        <dbReference type="ARBA" id="ARBA00006753"/>
    </source>
</evidence>
<dbReference type="InterPro" id="IPR036291">
    <property type="entry name" value="NAD(P)-bd_dom_sf"/>
</dbReference>
<dbReference type="NCBIfam" id="NF004976">
    <property type="entry name" value="PRK06349.1"/>
    <property type="match status" value="1"/>
</dbReference>
<accession>A0ABY1JE76</accession>
<evidence type="ECO:0000256" key="5">
    <source>
        <dbReference type="ARBA" id="ARBA00013376"/>
    </source>
</evidence>
<dbReference type="PIRSF" id="PIRSF036497">
    <property type="entry name" value="HDH_short"/>
    <property type="match status" value="1"/>
</dbReference>
<keyword evidence="13" id="KW-1185">Reference proteome</keyword>
<evidence type="ECO:0000256" key="4">
    <source>
        <dbReference type="ARBA" id="ARBA00013213"/>
    </source>
</evidence>
<evidence type="ECO:0000259" key="10">
    <source>
        <dbReference type="Pfam" id="PF00742"/>
    </source>
</evidence>
<dbReference type="Pfam" id="PF00742">
    <property type="entry name" value="Homoserine_dh"/>
    <property type="match status" value="1"/>
</dbReference>
<protein>
    <recommendedName>
        <fullName evidence="5">Homoserine dehydrogenase</fullName>
        <ecNumber evidence="4">1.1.1.3</ecNumber>
    </recommendedName>
</protein>